<comment type="caution">
    <text evidence="1">The sequence shown here is derived from an EMBL/GenBank/DDBJ whole genome shotgun (WGS) entry which is preliminary data.</text>
</comment>
<dbReference type="SUPFAM" id="SSF49464">
    <property type="entry name" value="Carboxypeptidase regulatory domain-like"/>
    <property type="match status" value="1"/>
</dbReference>
<evidence type="ECO:0000313" key="1">
    <source>
        <dbReference type="EMBL" id="MFD0749691.1"/>
    </source>
</evidence>
<evidence type="ECO:0000313" key="2">
    <source>
        <dbReference type="Proteomes" id="UP001596958"/>
    </source>
</evidence>
<dbReference type="Pfam" id="PF13715">
    <property type="entry name" value="CarbopepD_reg_2"/>
    <property type="match status" value="1"/>
</dbReference>
<dbReference type="RefSeq" id="WP_377098281.1">
    <property type="nucleotide sequence ID" value="NZ_JBHTHU010000005.1"/>
</dbReference>
<dbReference type="Proteomes" id="UP001596958">
    <property type="component" value="Unassembled WGS sequence"/>
</dbReference>
<keyword evidence="2" id="KW-1185">Reference proteome</keyword>
<proteinExistence type="predicted"/>
<dbReference type="EMBL" id="JBHTHU010000005">
    <property type="protein sequence ID" value="MFD0749691.1"/>
    <property type="molecule type" value="Genomic_DNA"/>
</dbReference>
<reference evidence="2" key="1">
    <citation type="journal article" date="2019" name="Int. J. Syst. Evol. Microbiol.">
        <title>The Global Catalogue of Microorganisms (GCM) 10K type strain sequencing project: providing services to taxonomists for standard genome sequencing and annotation.</title>
        <authorList>
            <consortium name="The Broad Institute Genomics Platform"/>
            <consortium name="The Broad Institute Genome Sequencing Center for Infectious Disease"/>
            <person name="Wu L."/>
            <person name="Ma J."/>
        </authorList>
    </citation>
    <scope>NUCLEOTIDE SEQUENCE [LARGE SCALE GENOMIC DNA]</scope>
    <source>
        <strain evidence="2">CCUG 63418</strain>
    </source>
</reference>
<gene>
    <name evidence="1" type="ORF">ACFQZS_06030</name>
</gene>
<dbReference type="InterPro" id="IPR008969">
    <property type="entry name" value="CarboxyPept-like_regulatory"/>
</dbReference>
<dbReference type="Gene3D" id="2.60.40.1120">
    <property type="entry name" value="Carboxypeptidase-like, regulatory domain"/>
    <property type="match status" value="1"/>
</dbReference>
<protein>
    <submittedName>
        <fullName evidence="1">Carboxypeptidase-like regulatory domain-containing protein</fullName>
    </submittedName>
</protein>
<accession>A0ABW2YUH4</accession>
<organism evidence="1 2">
    <name type="scientific">Mucilaginibacter calamicampi</name>
    <dbReference type="NCBI Taxonomy" id="1302352"/>
    <lineage>
        <taxon>Bacteria</taxon>
        <taxon>Pseudomonadati</taxon>
        <taxon>Bacteroidota</taxon>
        <taxon>Sphingobacteriia</taxon>
        <taxon>Sphingobacteriales</taxon>
        <taxon>Sphingobacteriaceae</taxon>
        <taxon>Mucilaginibacter</taxon>
    </lineage>
</organism>
<sequence>MPALLCAQQIRGRVTDAGTGKAIENVSVYLDGTSQGTITDSEGNFVLSNNLQTKALLVLSYLGYQTLMLKEYAGDNLNLALKPKAIALAEVTVRYDKISRGRAMRIFMNEFIGVNDNDCVIANPQDINFRYDKQQDLLTADADKPLLITNKLLGYKITFFLAGFSRTPLKTQYKGNYFFTEDTAGLKPAKKQAIIKARDDAYFGSRMHFIRALWANQLDQNYFAMYKTPKDNIYYDVEYRLDEISRIKYNHIVKTEDGQKFIMLGKDANPNEKKYSDSEVYITYRRANPAFMLQDNANAGVIIDKNGFYDTGLEWKKNLGAYRVNKLLPFEFVPSYSY</sequence>
<name>A0ABW2YUH4_9SPHI</name>